<accession>A0ABD0M5K7</accession>
<sequence>MPPLDLSLYIQMRWKWPGSRSRADDLEISGTDLPMQKRAGTVVAVAGTRSQFPPHQVIMGEKLPAPNTSNCRHPTRALISDL</sequence>
<keyword evidence="3" id="KW-1185">Reference proteome</keyword>
<name>A0ABD0M5K7_9CAEN</name>
<dbReference type="Proteomes" id="UP001519460">
    <property type="component" value="Unassembled WGS sequence"/>
</dbReference>
<organism evidence="2 3">
    <name type="scientific">Batillaria attramentaria</name>
    <dbReference type="NCBI Taxonomy" id="370345"/>
    <lineage>
        <taxon>Eukaryota</taxon>
        <taxon>Metazoa</taxon>
        <taxon>Spiralia</taxon>
        <taxon>Lophotrochozoa</taxon>
        <taxon>Mollusca</taxon>
        <taxon>Gastropoda</taxon>
        <taxon>Caenogastropoda</taxon>
        <taxon>Sorbeoconcha</taxon>
        <taxon>Cerithioidea</taxon>
        <taxon>Batillariidae</taxon>
        <taxon>Batillaria</taxon>
    </lineage>
</organism>
<gene>
    <name evidence="2" type="ORF">BaRGS_00001164</name>
</gene>
<evidence type="ECO:0000256" key="1">
    <source>
        <dbReference type="SAM" id="MobiDB-lite"/>
    </source>
</evidence>
<feature type="region of interest" description="Disordered" evidence="1">
    <location>
        <begin position="60"/>
        <end position="82"/>
    </location>
</feature>
<reference evidence="2 3" key="1">
    <citation type="journal article" date="2023" name="Sci. Data">
        <title>Genome assembly of the Korean intertidal mud-creeper Batillaria attramentaria.</title>
        <authorList>
            <person name="Patra A.K."/>
            <person name="Ho P.T."/>
            <person name="Jun S."/>
            <person name="Lee S.J."/>
            <person name="Kim Y."/>
            <person name="Won Y.J."/>
        </authorList>
    </citation>
    <scope>NUCLEOTIDE SEQUENCE [LARGE SCALE GENOMIC DNA]</scope>
    <source>
        <strain evidence="2">Wonlab-2016</strain>
    </source>
</reference>
<comment type="caution">
    <text evidence="2">The sequence shown here is derived from an EMBL/GenBank/DDBJ whole genome shotgun (WGS) entry which is preliminary data.</text>
</comment>
<proteinExistence type="predicted"/>
<dbReference type="AlphaFoldDB" id="A0ABD0M5K7"/>
<evidence type="ECO:0000313" key="2">
    <source>
        <dbReference type="EMBL" id="KAK7507229.1"/>
    </source>
</evidence>
<evidence type="ECO:0000313" key="3">
    <source>
        <dbReference type="Proteomes" id="UP001519460"/>
    </source>
</evidence>
<dbReference type="EMBL" id="JACVVK020000004">
    <property type="protein sequence ID" value="KAK7507229.1"/>
    <property type="molecule type" value="Genomic_DNA"/>
</dbReference>
<protein>
    <submittedName>
        <fullName evidence="2">Uncharacterized protein</fullName>
    </submittedName>
</protein>